<evidence type="ECO:0000313" key="3">
    <source>
        <dbReference type="EMBL" id="KAF3852371.1"/>
    </source>
</evidence>
<comment type="caution">
    <text evidence="3">The sequence shown here is derived from an EMBL/GenBank/DDBJ whole genome shotgun (WGS) entry which is preliminary data.</text>
</comment>
<dbReference type="Proteomes" id="UP000518266">
    <property type="component" value="Unassembled WGS sequence"/>
</dbReference>
<sequence length="138" mass="15114">MALTYGAGCRAHSQIALVLLWCKGVFSFEDNLAQANCPYTVDDELLNEAEVNGNWTPQEKALHEARLKAKAKRRLRKSSRNSTSESFSESGETSGGDPNSPKGKIIVSDRKSRAGKGRGLPKKGTFELHYTHSHVIVA</sequence>
<accession>A0A7J5YU67</accession>
<dbReference type="AlphaFoldDB" id="A0A7J5YU67"/>
<name>A0A7J5YU67_DISMA</name>
<gene>
    <name evidence="3" type="ORF">F7725_005726</name>
</gene>
<evidence type="ECO:0000256" key="1">
    <source>
        <dbReference type="SAM" id="MobiDB-lite"/>
    </source>
</evidence>
<feature type="compositionally biased region" description="Basic residues" evidence="1">
    <location>
        <begin position="68"/>
        <end position="79"/>
    </location>
</feature>
<keyword evidence="2" id="KW-0732">Signal</keyword>
<evidence type="ECO:0000313" key="4">
    <source>
        <dbReference type="Proteomes" id="UP000518266"/>
    </source>
</evidence>
<protein>
    <submittedName>
        <fullName evidence="3">Uncharacterized protein</fullName>
    </submittedName>
</protein>
<feature type="signal peptide" evidence="2">
    <location>
        <begin position="1"/>
        <end position="27"/>
    </location>
</feature>
<feature type="compositionally biased region" description="Low complexity" evidence="1">
    <location>
        <begin position="80"/>
        <end position="96"/>
    </location>
</feature>
<dbReference type="OrthoDB" id="414546at2759"/>
<feature type="region of interest" description="Disordered" evidence="1">
    <location>
        <begin position="57"/>
        <end position="125"/>
    </location>
</feature>
<proteinExistence type="predicted"/>
<organism evidence="3 4">
    <name type="scientific">Dissostichus mawsoni</name>
    <name type="common">Antarctic cod</name>
    <dbReference type="NCBI Taxonomy" id="36200"/>
    <lineage>
        <taxon>Eukaryota</taxon>
        <taxon>Metazoa</taxon>
        <taxon>Chordata</taxon>
        <taxon>Craniata</taxon>
        <taxon>Vertebrata</taxon>
        <taxon>Euteleostomi</taxon>
        <taxon>Actinopterygii</taxon>
        <taxon>Neopterygii</taxon>
        <taxon>Teleostei</taxon>
        <taxon>Neoteleostei</taxon>
        <taxon>Acanthomorphata</taxon>
        <taxon>Eupercaria</taxon>
        <taxon>Perciformes</taxon>
        <taxon>Notothenioidei</taxon>
        <taxon>Nototheniidae</taxon>
        <taxon>Dissostichus</taxon>
    </lineage>
</organism>
<dbReference type="EMBL" id="JAAKFY010000009">
    <property type="protein sequence ID" value="KAF3852371.1"/>
    <property type="molecule type" value="Genomic_DNA"/>
</dbReference>
<feature type="chain" id="PRO_5029878382" evidence="2">
    <location>
        <begin position="28"/>
        <end position="138"/>
    </location>
</feature>
<reference evidence="3 4" key="1">
    <citation type="submission" date="2020-03" db="EMBL/GenBank/DDBJ databases">
        <title>Dissostichus mawsoni Genome sequencing and assembly.</title>
        <authorList>
            <person name="Park H."/>
        </authorList>
    </citation>
    <scope>NUCLEOTIDE SEQUENCE [LARGE SCALE GENOMIC DNA]</scope>
    <source>
        <strain evidence="3">DM0001</strain>
        <tissue evidence="3">Muscle</tissue>
    </source>
</reference>
<keyword evidence="4" id="KW-1185">Reference proteome</keyword>
<evidence type="ECO:0000256" key="2">
    <source>
        <dbReference type="SAM" id="SignalP"/>
    </source>
</evidence>